<feature type="region of interest" description="Disordered" evidence="1">
    <location>
        <begin position="806"/>
        <end position="836"/>
    </location>
</feature>
<protein>
    <submittedName>
        <fullName evidence="3">THO complex subunit 1</fullName>
    </submittedName>
</protein>
<accession>A0A7E4V766</accession>
<proteinExistence type="predicted"/>
<dbReference type="InterPro" id="IPR021861">
    <property type="entry name" value="THO_THOC1"/>
</dbReference>
<dbReference type="WBParaSite" id="Pan_g16881.t1">
    <property type="protein sequence ID" value="Pan_g16881.t1"/>
    <property type="gene ID" value="Pan_g16881"/>
</dbReference>
<feature type="compositionally biased region" description="Polar residues" evidence="1">
    <location>
        <begin position="607"/>
        <end position="626"/>
    </location>
</feature>
<feature type="compositionally biased region" description="Low complexity" evidence="1">
    <location>
        <begin position="810"/>
        <end position="826"/>
    </location>
</feature>
<reference evidence="2" key="1">
    <citation type="journal article" date="2013" name="Genetics">
        <title>The draft genome and transcriptome of Panagrellus redivivus are shaped by the harsh demands of a free-living lifestyle.</title>
        <authorList>
            <person name="Srinivasan J."/>
            <person name="Dillman A.R."/>
            <person name="Macchietto M.G."/>
            <person name="Heikkinen L."/>
            <person name="Lakso M."/>
            <person name="Fracchia K.M."/>
            <person name="Antoshechkin I."/>
            <person name="Mortazavi A."/>
            <person name="Wong G."/>
            <person name="Sternberg P.W."/>
        </authorList>
    </citation>
    <scope>NUCLEOTIDE SEQUENCE [LARGE SCALE GENOMIC DNA]</scope>
    <source>
        <strain evidence="2">MT8872</strain>
    </source>
</reference>
<name>A0A7E4V766_PANRE</name>
<reference evidence="3" key="2">
    <citation type="submission" date="2020-10" db="UniProtKB">
        <authorList>
            <consortium name="WormBaseParasite"/>
        </authorList>
    </citation>
    <scope>IDENTIFICATION</scope>
</reference>
<dbReference type="PANTHER" id="PTHR13265:SF0">
    <property type="entry name" value="HPR1"/>
    <property type="match status" value="1"/>
</dbReference>
<dbReference type="GO" id="GO:0006406">
    <property type="term" value="P:mRNA export from nucleus"/>
    <property type="evidence" value="ECO:0007669"/>
    <property type="project" value="TreeGrafter"/>
</dbReference>
<dbReference type="AlphaFoldDB" id="A0A7E4V766"/>
<feature type="compositionally biased region" description="Basic and acidic residues" evidence="1">
    <location>
        <begin position="677"/>
        <end position="712"/>
    </location>
</feature>
<feature type="compositionally biased region" description="Basic and acidic residues" evidence="1">
    <location>
        <begin position="546"/>
        <end position="599"/>
    </location>
</feature>
<evidence type="ECO:0000313" key="2">
    <source>
        <dbReference type="Proteomes" id="UP000492821"/>
    </source>
</evidence>
<evidence type="ECO:0000313" key="3">
    <source>
        <dbReference type="WBParaSite" id="Pan_g16881.t1"/>
    </source>
</evidence>
<dbReference type="Proteomes" id="UP000492821">
    <property type="component" value="Unassembled WGS sequence"/>
</dbReference>
<organism evidence="2 3">
    <name type="scientific">Panagrellus redivivus</name>
    <name type="common">Microworm</name>
    <dbReference type="NCBI Taxonomy" id="6233"/>
    <lineage>
        <taxon>Eukaryota</taxon>
        <taxon>Metazoa</taxon>
        <taxon>Ecdysozoa</taxon>
        <taxon>Nematoda</taxon>
        <taxon>Chromadorea</taxon>
        <taxon>Rhabditida</taxon>
        <taxon>Tylenchina</taxon>
        <taxon>Panagrolaimomorpha</taxon>
        <taxon>Panagrolaimoidea</taxon>
        <taxon>Panagrolaimidae</taxon>
        <taxon>Panagrellus</taxon>
    </lineage>
</organism>
<evidence type="ECO:0000256" key="1">
    <source>
        <dbReference type="SAM" id="MobiDB-lite"/>
    </source>
</evidence>
<dbReference type="GO" id="GO:0000445">
    <property type="term" value="C:THO complex part of transcription export complex"/>
    <property type="evidence" value="ECO:0007669"/>
    <property type="project" value="TreeGrafter"/>
</dbReference>
<feature type="region of interest" description="Disordered" evidence="1">
    <location>
        <begin position="541"/>
        <end position="712"/>
    </location>
</feature>
<dbReference type="Pfam" id="PF11957">
    <property type="entry name" value="efThoc1"/>
    <property type="match status" value="1"/>
</dbReference>
<dbReference type="PANTHER" id="PTHR13265">
    <property type="entry name" value="THO COMPLEX SUBUNIT 1"/>
    <property type="match status" value="1"/>
</dbReference>
<sequence>MEVAVRNLDLEGVKSQCEDPSSDEARELNHSTIENAVRTVAFEMSERSAPVTDFEPFFMFIVELAKNELCAKSLTIAVISDVLETIQKSQLSGLFAIIENNIDVWKSPEFFDACKNSILRMCNDLLKRLSKTIDTQFCGRVNILLSRSLPLNERSGLNLTSQFNSNDTDFDQVELIPDEKDEDEKMEDNEIDATPEIPVDFDLYQRFWGLQKYFSDPNVVYSKQSFEEFQTNLNKVLGVFTTYRLDRRRGASSKPTAMEVEELGQPDVFYAKYQTSQKLLHLQFADPQFRRFFFVQCLITTNYLQSDVKFRDHSLTLTDDQSKYINEVNDKCYKLLKDTFPRGWHFSEFVKKIISREKVWSTWKNEGCPDWLSTSAQNNRPPVKSFKRAPPPMFYDDGDTIDLGTENLNRLWNAGERGNLAAAMNAKRNYVPKPLDLLNEALDHADPEQGVEPEYSCFRNESFQWRATRLFLDTSEYFMTVQSTPAGKKPSPAYPELLQRALLNVAINDSDEEVRARGAEVSVRAEAHAVKLEAEAKAAQEAAQQRAEEEAKAKALEAAAERKRKDEELAAQRAKELAEIQSRKARTSDTKDPSSKNVEDGEVTEESPPSKTTNSTNGTEAATRTKSPAAPRRKGASVKTENGHDAAATPTDSDGAKKRAADDNDSVSPAPSKRSRRDNASRNEDDRRSERSERNGSGRSEAAAKEKVSKRAKNEINFPSSVTVNDGFISDVSNALADRSRDVCSVLQYSDHKDDRHRNSASVVKAALRQWASRDPASSNLRTLGGLLNDIQCVDDVVMNIFRKEVDAHTSNSKPSTSSSSSTRGSSRSRYHRKDR</sequence>
<keyword evidence="2" id="KW-1185">Reference proteome</keyword>
<feature type="compositionally biased region" description="Basic residues" evidence="1">
    <location>
        <begin position="827"/>
        <end position="836"/>
    </location>
</feature>